<protein>
    <recommendedName>
        <fullName evidence="3">HEPN AbiU2-like domain-containing protein</fullName>
    </recommendedName>
</protein>
<sequence>MPQVLKMAHVLAKLQRTLDVYEGLFGSKEDAAVILQSFNEIGDSLKSALATHLIIGCAAIFSDPEKSCGNENMSLRNLVAKHEGSLGKDSQRLLNDIWELVEKMNLKTFRNKHVGHFGLEECLGYSRVDRDITVQSVRSLLKKADLLINYLIADASIMPEGDYLAYYSKIPTPRGTDEFLKRLQNNA</sequence>
<gene>
    <name evidence="1" type="ORF">ACE05E_20355</name>
</gene>
<dbReference type="RefSeq" id="WP_374816153.1">
    <property type="nucleotide sequence ID" value="NZ_JBHFLD010000052.1"/>
</dbReference>
<comment type="caution">
    <text evidence="1">The sequence shown here is derived from an EMBL/GenBank/DDBJ whole genome shotgun (WGS) entry which is preliminary data.</text>
</comment>
<evidence type="ECO:0000313" key="2">
    <source>
        <dbReference type="Proteomes" id="UP001576762"/>
    </source>
</evidence>
<dbReference type="EMBL" id="JBHFLD010000052">
    <property type="protein sequence ID" value="MFB2717828.1"/>
    <property type="molecule type" value="Genomic_DNA"/>
</dbReference>
<evidence type="ECO:0000313" key="1">
    <source>
        <dbReference type="EMBL" id="MFB2717828.1"/>
    </source>
</evidence>
<organism evidence="1 2">
    <name type="scientific">Marinobacter shengliensis</name>
    <dbReference type="NCBI Taxonomy" id="1389223"/>
    <lineage>
        <taxon>Bacteria</taxon>
        <taxon>Pseudomonadati</taxon>
        <taxon>Pseudomonadota</taxon>
        <taxon>Gammaproteobacteria</taxon>
        <taxon>Pseudomonadales</taxon>
        <taxon>Marinobacteraceae</taxon>
        <taxon>Marinobacter</taxon>
    </lineage>
</organism>
<dbReference type="Proteomes" id="UP001576762">
    <property type="component" value="Unassembled WGS sequence"/>
</dbReference>
<name>A0ABV4WCY0_9GAMM</name>
<evidence type="ECO:0008006" key="3">
    <source>
        <dbReference type="Google" id="ProtNLM"/>
    </source>
</evidence>
<keyword evidence="2" id="KW-1185">Reference proteome</keyword>
<proteinExistence type="predicted"/>
<accession>A0ABV4WCY0</accession>
<reference evidence="1 2" key="1">
    <citation type="submission" date="2024-09" db="EMBL/GenBank/DDBJ databases">
        <title>Draft genome sequences of 6 high pH adapted Marinobacter shengliensis sp. isolated from Mariana forearc serpentinite mud volcanoes.</title>
        <authorList>
            <person name="Elkassas S."/>
            <person name="Serres M."/>
            <person name="Michael N."/>
            <person name="Amina P."/>
            <person name="Teodora Z."/>
            <person name="Julie H."/>
        </authorList>
    </citation>
    <scope>NUCLEOTIDE SEQUENCE [LARGE SCALE GENOMIC DNA]</scope>
    <source>
        <strain evidence="1 2">EB4</strain>
    </source>
</reference>